<dbReference type="AlphaFoldDB" id="A0A8H8YVP0"/>
<evidence type="ECO:0000313" key="3">
    <source>
        <dbReference type="Proteomes" id="UP000601736"/>
    </source>
</evidence>
<feature type="transmembrane region" description="Helical" evidence="1">
    <location>
        <begin position="12"/>
        <end position="34"/>
    </location>
</feature>
<feature type="transmembrane region" description="Helical" evidence="1">
    <location>
        <begin position="54"/>
        <end position="75"/>
    </location>
</feature>
<reference evidence="2" key="1">
    <citation type="submission" date="2021-02" db="EMBL/GenBank/DDBJ databases">
        <authorList>
            <person name="Han P."/>
        </authorList>
    </citation>
    <scope>NUCLEOTIDE SEQUENCE</scope>
    <source>
        <strain evidence="2">Nitrosomonas nitrosa 18-3D</strain>
    </source>
</reference>
<keyword evidence="1" id="KW-1133">Transmembrane helix</keyword>
<sequence length="98" mass="11116">MLSTTVKIARYISLISPQCPSGISVRTLLFIFFFRQFSGQSEGWLLLKHNLTELILLFYFVSVISRTNANFFSGLNLHNLASMNQDFNQAILNAVNDP</sequence>
<evidence type="ECO:0000313" key="2">
    <source>
        <dbReference type="EMBL" id="CAE6483001.1"/>
    </source>
</evidence>
<comment type="caution">
    <text evidence="2">The sequence shown here is derived from an EMBL/GenBank/DDBJ whole genome shotgun (WGS) entry which is preliminary data.</text>
</comment>
<evidence type="ECO:0000256" key="1">
    <source>
        <dbReference type="SAM" id="Phobius"/>
    </source>
</evidence>
<dbReference type="EMBL" id="CAJNAP010000001">
    <property type="protein sequence ID" value="CAE6483001.1"/>
    <property type="molecule type" value="Genomic_DNA"/>
</dbReference>
<keyword evidence="1" id="KW-0472">Membrane</keyword>
<organism evidence="2 3">
    <name type="scientific">Nitrosomonas nitrosa</name>
    <dbReference type="NCBI Taxonomy" id="52442"/>
    <lineage>
        <taxon>Bacteria</taxon>
        <taxon>Pseudomonadati</taxon>
        <taxon>Pseudomonadota</taxon>
        <taxon>Betaproteobacteria</taxon>
        <taxon>Nitrosomonadales</taxon>
        <taxon>Nitrosomonadaceae</taxon>
        <taxon>Nitrosomonas</taxon>
    </lineage>
</organism>
<name>A0A8H8YVP0_9PROT</name>
<protein>
    <submittedName>
        <fullName evidence="2">Uncharacterized protein</fullName>
    </submittedName>
</protein>
<accession>A0A8H8YVP0</accession>
<dbReference type="Proteomes" id="UP000601736">
    <property type="component" value="Unassembled WGS sequence"/>
</dbReference>
<gene>
    <name evidence="2" type="ORF">NMYAN_10026</name>
</gene>
<proteinExistence type="predicted"/>
<keyword evidence="1" id="KW-0812">Transmembrane</keyword>